<dbReference type="Proteomes" id="UP000310016">
    <property type="component" value="Unassembled WGS sequence"/>
</dbReference>
<feature type="signal peptide" evidence="1">
    <location>
        <begin position="1"/>
        <end position="19"/>
    </location>
</feature>
<protein>
    <submittedName>
        <fullName evidence="2">Uncharacterized protein</fullName>
    </submittedName>
</protein>
<dbReference type="PROSITE" id="PS51257">
    <property type="entry name" value="PROKAR_LIPOPROTEIN"/>
    <property type="match status" value="1"/>
</dbReference>
<organism evidence="2 3">
    <name type="scientific">Chitiniphilus eburneus</name>
    <dbReference type="NCBI Taxonomy" id="2571148"/>
    <lineage>
        <taxon>Bacteria</taxon>
        <taxon>Pseudomonadati</taxon>
        <taxon>Pseudomonadota</taxon>
        <taxon>Betaproteobacteria</taxon>
        <taxon>Neisseriales</taxon>
        <taxon>Chitinibacteraceae</taxon>
        <taxon>Chitiniphilus</taxon>
    </lineage>
</organism>
<keyword evidence="1" id="KW-0732">Signal</keyword>
<evidence type="ECO:0000256" key="1">
    <source>
        <dbReference type="SAM" id="SignalP"/>
    </source>
</evidence>
<evidence type="ECO:0000313" key="2">
    <source>
        <dbReference type="EMBL" id="TJZ69010.1"/>
    </source>
</evidence>
<proteinExistence type="predicted"/>
<gene>
    <name evidence="2" type="ORF">FAZ21_15185</name>
</gene>
<comment type="caution">
    <text evidence="2">The sequence shown here is derived from an EMBL/GenBank/DDBJ whole genome shotgun (WGS) entry which is preliminary data.</text>
</comment>
<dbReference type="EMBL" id="SUMF01000022">
    <property type="protein sequence ID" value="TJZ69010.1"/>
    <property type="molecule type" value="Genomic_DNA"/>
</dbReference>
<sequence>MKALRIAPLFLGLLLAACGDDSSTPPSPPPAPRISVDALPAGSYTVAIGDTDALEVGQYYTGSDGSRLLIVNDADETARTVYRQSAGGVWSAVPAPKADTTIQLQTYETRSSPLVDPAQLAGDYAVALTGGDTATFTLSATGEISPRGNGCRIAGTTGAGKLPGVLSVALTATNCAGLPASASGALFADPDYAPARLRLVMDDGTKVVDLWAYPD</sequence>
<reference evidence="2 3" key="1">
    <citation type="submission" date="2019-04" db="EMBL/GenBank/DDBJ databases">
        <title>Chitiniphilus eburnea sp. nov., a novel chitinolytic bacterium isolated from aquaculture sludge.</title>
        <authorList>
            <person name="Sheng M."/>
        </authorList>
    </citation>
    <scope>NUCLEOTIDE SEQUENCE [LARGE SCALE GENOMIC DNA]</scope>
    <source>
        <strain evidence="2 3">HX-2-15</strain>
    </source>
</reference>
<dbReference type="AlphaFoldDB" id="A0A4U0PMD8"/>
<evidence type="ECO:0000313" key="3">
    <source>
        <dbReference type="Proteomes" id="UP000310016"/>
    </source>
</evidence>
<accession>A0A4U0PMD8</accession>
<feature type="chain" id="PRO_5020234295" evidence="1">
    <location>
        <begin position="20"/>
        <end position="215"/>
    </location>
</feature>
<dbReference type="RefSeq" id="WP_136774293.1">
    <property type="nucleotide sequence ID" value="NZ_CP156074.1"/>
</dbReference>
<name>A0A4U0PMD8_9NEIS</name>
<keyword evidence="3" id="KW-1185">Reference proteome</keyword>
<dbReference type="OrthoDB" id="8854019at2"/>